<dbReference type="Proteomes" id="UP000509460">
    <property type="component" value="Chromosome"/>
</dbReference>
<organism evidence="1 2">
    <name type="scientific">Enterococcus mundtii</name>
    <dbReference type="NCBI Taxonomy" id="53346"/>
    <lineage>
        <taxon>Bacteria</taxon>
        <taxon>Bacillati</taxon>
        <taxon>Bacillota</taxon>
        <taxon>Bacilli</taxon>
        <taxon>Lactobacillales</taxon>
        <taxon>Enterococcaceae</taxon>
        <taxon>Enterococcus</taxon>
    </lineage>
</organism>
<evidence type="ECO:0000313" key="2">
    <source>
        <dbReference type="Proteomes" id="UP000509460"/>
    </source>
</evidence>
<evidence type="ECO:0000313" key="1">
    <source>
        <dbReference type="EMBL" id="BBM14797.1"/>
    </source>
</evidence>
<dbReference type="EMBL" id="AP019810">
    <property type="protein sequence ID" value="BBM14797.1"/>
    <property type="molecule type" value="Genomic_DNA"/>
</dbReference>
<proteinExistence type="predicted"/>
<protein>
    <submittedName>
        <fullName evidence="1">Uncharacterized protein</fullName>
    </submittedName>
</protein>
<dbReference type="RefSeq" id="WP_023518886.1">
    <property type="nucleotide sequence ID" value="NZ_AP019810.1"/>
</dbReference>
<dbReference type="AlphaFoldDB" id="A0AAI8WDS3"/>
<reference evidence="1 2" key="1">
    <citation type="submission" date="2019-07" db="EMBL/GenBank/DDBJ databases">
        <title>antibiotic susceptibility of plant-derived lactic acid bacteria.</title>
        <authorList>
            <person name="Sugiyama M."/>
            <person name="Noda M."/>
        </authorList>
    </citation>
    <scope>NUCLEOTIDE SEQUENCE [LARGE SCALE GENOMIC DNA]</scope>
    <source>
        <strain evidence="1 2">15-1A</strain>
    </source>
</reference>
<accession>A0AAI8WDS3</accession>
<sequence>MLIKKMKIAQKAPHYLVANADHGSESNYRYLEEELPRHTKVRLAHYSNQHDEIEKKQCLIYPK</sequence>
<gene>
    <name evidence="1" type="ORF">EM151A_1605</name>
</gene>
<name>A0AAI8WDS3_ENTMU</name>